<feature type="domain" description="Peptidase S8/S53" evidence="10">
    <location>
        <begin position="229"/>
        <end position="487"/>
    </location>
</feature>
<dbReference type="InterPro" id="IPR036852">
    <property type="entry name" value="Peptidase_S8/S53_dom_sf"/>
</dbReference>
<dbReference type="InterPro" id="IPR023827">
    <property type="entry name" value="Peptidase_S8_Asp-AS"/>
</dbReference>
<feature type="active site" description="Charge relay system" evidence="5 6">
    <location>
        <position position="270"/>
    </location>
</feature>
<comment type="caution">
    <text evidence="11">The sequence shown here is derived from an EMBL/GenBank/DDBJ whole genome shotgun (WGS) entry which is preliminary data.</text>
</comment>
<dbReference type="EMBL" id="WBMT01000007">
    <property type="protein sequence ID" value="KAB2348498.1"/>
    <property type="molecule type" value="Genomic_DNA"/>
</dbReference>
<evidence type="ECO:0000313" key="11">
    <source>
        <dbReference type="EMBL" id="KAB2348498.1"/>
    </source>
</evidence>
<dbReference type="PROSITE" id="PS51892">
    <property type="entry name" value="SUBTILASE"/>
    <property type="match status" value="1"/>
</dbReference>
<dbReference type="Proteomes" id="UP000468735">
    <property type="component" value="Unassembled WGS sequence"/>
</dbReference>
<dbReference type="InterPro" id="IPR000209">
    <property type="entry name" value="Peptidase_S8/S53_dom"/>
</dbReference>
<evidence type="ECO:0000256" key="8">
    <source>
        <dbReference type="SAM" id="MobiDB-lite"/>
    </source>
</evidence>
<gene>
    <name evidence="11" type="ORF">F8566_17095</name>
</gene>
<evidence type="ECO:0000256" key="5">
    <source>
        <dbReference type="PIRSR" id="PIRSR615500-1"/>
    </source>
</evidence>
<evidence type="ECO:0000256" key="2">
    <source>
        <dbReference type="ARBA" id="ARBA00022670"/>
    </source>
</evidence>
<evidence type="ECO:0000256" key="1">
    <source>
        <dbReference type="ARBA" id="ARBA00011073"/>
    </source>
</evidence>
<dbReference type="GO" id="GO:0004252">
    <property type="term" value="F:serine-type endopeptidase activity"/>
    <property type="evidence" value="ECO:0007669"/>
    <property type="project" value="UniProtKB-UniRule"/>
</dbReference>
<dbReference type="RefSeq" id="WP_151561226.1">
    <property type="nucleotide sequence ID" value="NZ_WBMT01000007.1"/>
</dbReference>
<dbReference type="InterPro" id="IPR051048">
    <property type="entry name" value="Peptidase_S8/S53_subtilisin"/>
</dbReference>
<accession>A0A6H9Z1S0</accession>
<name>A0A6H9Z1S0_9ACTN</name>
<dbReference type="Pfam" id="PF00082">
    <property type="entry name" value="Peptidase_S8"/>
    <property type="match status" value="1"/>
</dbReference>
<dbReference type="Gene3D" id="3.40.50.200">
    <property type="entry name" value="Peptidase S8/S53 domain"/>
    <property type="match status" value="1"/>
</dbReference>
<feature type="active site" description="Charge relay system" evidence="5 6">
    <location>
        <position position="238"/>
    </location>
</feature>
<dbReference type="GO" id="GO:0006508">
    <property type="term" value="P:proteolysis"/>
    <property type="evidence" value="ECO:0007669"/>
    <property type="project" value="UniProtKB-KW"/>
</dbReference>
<organism evidence="11 12">
    <name type="scientific">Actinomadura rudentiformis</name>
    <dbReference type="NCBI Taxonomy" id="359158"/>
    <lineage>
        <taxon>Bacteria</taxon>
        <taxon>Bacillati</taxon>
        <taxon>Actinomycetota</taxon>
        <taxon>Actinomycetes</taxon>
        <taxon>Streptosporangiales</taxon>
        <taxon>Thermomonosporaceae</taxon>
        <taxon>Actinomadura</taxon>
    </lineage>
</organism>
<dbReference type="PROSITE" id="PS00136">
    <property type="entry name" value="SUBTILASE_ASP"/>
    <property type="match status" value="1"/>
</dbReference>
<proteinExistence type="inferred from homology"/>
<dbReference type="OrthoDB" id="614750at2"/>
<feature type="region of interest" description="Disordered" evidence="8">
    <location>
        <begin position="873"/>
        <end position="913"/>
    </location>
</feature>
<dbReference type="InterPro" id="IPR015500">
    <property type="entry name" value="Peptidase_S8_subtilisin-rel"/>
</dbReference>
<keyword evidence="2 6" id="KW-0645">Protease</keyword>
<dbReference type="PROSITE" id="PS00138">
    <property type="entry name" value="SUBTILASE_SER"/>
    <property type="match status" value="1"/>
</dbReference>
<feature type="chain" id="PRO_5026234872" evidence="9">
    <location>
        <begin position="31"/>
        <end position="1118"/>
    </location>
</feature>
<sequence length="1118" mass="115922">MRRRTAGRVALCAALAGGGLAVLPMATAQAAVTAAAGKGVLPAGKSWTVTLVTGDVVKVSTVKGRLPTVSAKPGKGRANKLFHTSYRPNGHVVVTPVDVASQVGKVLDPRLFDVTTLIRQGYDDARSKELPLIVAGNAGVRTLGARRERELSSIGAVAVRQPKGQGVRLGPALTSRSSGIRHIWLDQKVKTSSSPAVSRAVSPTIRAAKLDRNLTQVGAPAAWKAGFTGRGIAVAVLDTGVDATHPDLAGRIAETKNFSTAEDVADRDGHGTHVAATVAGTGKAAGGERTGVAPDASLLIGKVLNDEGEGELSDVIAGAEWAAPRAKVVNMSLGGFEPSDGTDPVSQAVDKLTAEHGSLFVVAAGNTGGLADISTPAAAGSALTVGAVDGEDALAEFSSRGPRPGRYAAKPEIVAPGVDIVAARAAGTTMGEPVDERYIAASGTSMATPHVAGAAALVAQRHPDWKAGQIKAALTGAADPAKGGDAFERGTGRLDAGTAVTAPAVSSTGVVHLGTAAYPQTGTLTSKVSWTGREAASLPLSVRLVRRNDGVVKGAATLSETKVDVPAKGTATATLQIDVAKLKDKPGLYAAEVDAKGGPHTLVTFYVEPPSHTLTVKATALPDTPEGAFSAYTGVLNVEDVAQYVSVTETDADGTAKLRVPSGRYSVMGAVFDSTDGKQRAALVGDPEVMVDRDVTVTLDGAGSKEVKATVPGKATETTMAAAHYVRGNGQGLWGDSVYSLSSAEKVYAQPTEAVTKGTFKAYSAFRLTAPGTVWDLLEPMGDRIPADPTFVVTPAVQARLARVDQRFATLDGGTTRPDWQKRYGMTPEGVLLQEGEGDVPTGTTRTDYVSAGRGLLWNDEASPGLLDGWVDQEPFSPLKPGSRVTKTWGRQPMRPGPNSATTVRVSGCEPPASVRSRGVMTVVLVDLQTRPDGFDCDLPQEPDPTKRKMTLYAGDSKIREVEARGARFTVPTAPATYRLRYENDSSAALPVSTRTSTDWTFRSKAPAGTGTERLPLLTVDYDLGLDLRNQPVGKPAVFTVARVKGSGTAKITGLKFWTSIDDGKTWTPVGVKALGGGRFSAPLPAPVKGQSVSLRVAAGDAGGSTIDQQIIRTYNVR</sequence>
<dbReference type="InterPro" id="IPR023828">
    <property type="entry name" value="Peptidase_S8_Ser-AS"/>
</dbReference>
<evidence type="ECO:0000259" key="10">
    <source>
        <dbReference type="Pfam" id="PF00082"/>
    </source>
</evidence>
<evidence type="ECO:0000256" key="9">
    <source>
        <dbReference type="SAM" id="SignalP"/>
    </source>
</evidence>
<keyword evidence="12" id="KW-1185">Reference proteome</keyword>
<reference evidence="11 12" key="1">
    <citation type="submission" date="2019-09" db="EMBL/GenBank/DDBJ databases">
        <title>Actinomadura physcomitrii sp. nov., a novel actinomycete isolated from moss [Physcomitrium sphaericum (Ludw) Fuernr].</title>
        <authorList>
            <person name="Zhuang X."/>
            <person name="Liu C."/>
        </authorList>
    </citation>
    <scope>NUCLEOTIDE SEQUENCE [LARGE SCALE GENOMIC DNA]</scope>
    <source>
        <strain evidence="11 12">HMC1</strain>
    </source>
</reference>
<dbReference type="PRINTS" id="PR00723">
    <property type="entry name" value="SUBTILISIN"/>
</dbReference>
<comment type="similarity">
    <text evidence="1 6 7">Belongs to the peptidase S8 family.</text>
</comment>
<dbReference type="PANTHER" id="PTHR43399">
    <property type="entry name" value="SUBTILISIN-RELATED"/>
    <property type="match status" value="1"/>
</dbReference>
<feature type="signal peptide" evidence="9">
    <location>
        <begin position="1"/>
        <end position="30"/>
    </location>
</feature>
<keyword evidence="3 6" id="KW-0378">Hydrolase</keyword>
<protein>
    <submittedName>
        <fullName evidence="11">S8 family serine peptidase</fullName>
    </submittedName>
</protein>
<evidence type="ECO:0000313" key="12">
    <source>
        <dbReference type="Proteomes" id="UP000468735"/>
    </source>
</evidence>
<keyword evidence="9" id="KW-0732">Signal</keyword>
<evidence type="ECO:0000256" key="4">
    <source>
        <dbReference type="ARBA" id="ARBA00022825"/>
    </source>
</evidence>
<evidence type="ECO:0000256" key="7">
    <source>
        <dbReference type="RuleBase" id="RU003355"/>
    </source>
</evidence>
<evidence type="ECO:0000256" key="6">
    <source>
        <dbReference type="PROSITE-ProRule" id="PRU01240"/>
    </source>
</evidence>
<evidence type="ECO:0000256" key="3">
    <source>
        <dbReference type="ARBA" id="ARBA00022801"/>
    </source>
</evidence>
<dbReference type="SUPFAM" id="SSF52743">
    <property type="entry name" value="Subtilisin-like"/>
    <property type="match status" value="1"/>
</dbReference>
<feature type="active site" description="Charge relay system" evidence="5 6">
    <location>
        <position position="445"/>
    </location>
</feature>
<keyword evidence="4 6" id="KW-0720">Serine protease</keyword>
<dbReference type="PANTHER" id="PTHR43399:SF4">
    <property type="entry name" value="CELL WALL-ASSOCIATED PROTEASE"/>
    <property type="match status" value="1"/>
</dbReference>
<dbReference type="AlphaFoldDB" id="A0A6H9Z1S0"/>